<dbReference type="AlphaFoldDB" id="A0A3P7CD96"/>
<name>A0A3P7CD96_SCHSO</name>
<evidence type="ECO:0000256" key="1">
    <source>
        <dbReference type="SAM" id="MobiDB-lite"/>
    </source>
</evidence>
<proteinExistence type="predicted"/>
<protein>
    <submittedName>
        <fullName evidence="2">Uncharacterized protein</fullName>
    </submittedName>
</protein>
<keyword evidence="3" id="KW-1185">Reference proteome</keyword>
<dbReference type="Proteomes" id="UP000275846">
    <property type="component" value="Unassembled WGS sequence"/>
</dbReference>
<reference evidence="2 3" key="1">
    <citation type="submission" date="2018-11" db="EMBL/GenBank/DDBJ databases">
        <authorList>
            <consortium name="Pathogen Informatics"/>
        </authorList>
    </citation>
    <scope>NUCLEOTIDE SEQUENCE [LARGE SCALE GENOMIC DNA]</scope>
    <source>
        <strain evidence="2 3">NST_G2</strain>
    </source>
</reference>
<accession>A0A3P7CD96</accession>
<sequence>MVPSGPIKFENLFEAVDIGMWTQVVDFPTRGSNTIEVWTGAVPQIITITLWDVTVAIRRFRQSYSPGPDGAPISIIKAGANDIFLSLLCLFWNSRPFMYADDLKVAYRYEPADRDIVLDLLKNDLEAFAQWCCTWRLSLSWHKCSVMVVGADHHFQHHQDTFHKFSVLILWKLSFILMASTDSESGAGLHAEGNIAGSAVRNRIACLEVPSGVFQYFRPMAGTVESINSKVSDMSATSEKSFIRYGSNTIAKQNEAQKLGMSGLDRKQPQQPHHPVPPDNLTPVFMGNRRQRNGLKCPMCNKCCAIDFTAKLAYVLSLYACINATDPEPFDSFGVTEPVLREAHMPRVSSG</sequence>
<feature type="region of interest" description="Disordered" evidence="1">
    <location>
        <begin position="263"/>
        <end position="283"/>
    </location>
</feature>
<gene>
    <name evidence="2" type="ORF">SSLN_LOCUS5351</name>
</gene>
<organism evidence="2 3">
    <name type="scientific">Schistocephalus solidus</name>
    <name type="common">Tapeworm</name>
    <dbReference type="NCBI Taxonomy" id="70667"/>
    <lineage>
        <taxon>Eukaryota</taxon>
        <taxon>Metazoa</taxon>
        <taxon>Spiralia</taxon>
        <taxon>Lophotrochozoa</taxon>
        <taxon>Platyhelminthes</taxon>
        <taxon>Cestoda</taxon>
        <taxon>Eucestoda</taxon>
        <taxon>Diphyllobothriidea</taxon>
        <taxon>Diphyllobothriidae</taxon>
        <taxon>Schistocephalus</taxon>
    </lineage>
</organism>
<evidence type="ECO:0000313" key="2">
    <source>
        <dbReference type="EMBL" id="VDL91736.1"/>
    </source>
</evidence>
<dbReference type="EMBL" id="UYSU01033215">
    <property type="protein sequence ID" value="VDL91736.1"/>
    <property type="molecule type" value="Genomic_DNA"/>
</dbReference>
<evidence type="ECO:0000313" key="3">
    <source>
        <dbReference type="Proteomes" id="UP000275846"/>
    </source>
</evidence>